<evidence type="ECO:0000313" key="3">
    <source>
        <dbReference type="EMBL" id="QKG20668.1"/>
    </source>
</evidence>
<dbReference type="SUPFAM" id="SSF81901">
    <property type="entry name" value="HCP-like"/>
    <property type="match status" value="2"/>
</dbReference>
<accession>A0A7D4AKH2</accession>
<dbReference type="InterPro" id="IPR011990">
    <property type="entry name" value="TPR-like_helical_dom_sf"/>
</dbReference>
<organism evidence="3 4">
    <name type="scientific">Actinomadura verrucosospora</name>
    <dbReference type="NCBI Taxonomy" id="46165"/>
    <lineage>
        <taxon>Bacteria</taxon>
        <taxon>Bacillati</taxon>
        <taxon>Actinomycetota</taxon>
        <taxon>Actinomycetes</taxon>
        <taxon>Streptosporangiales</taxon>
        <taxon>Thermomonosporaceae</taxon>
        <taxon>Actinomadura</taxon>
    </lineage>
</organism>
<evidence type="ECO:0000313" key="4">
    <source>
        <dbReference type="Proteomes" id="UP000501240"/>
    </source>
</evidence>
<dbReference type="PANTHER" id="PTHR45586">
    <property type="entry name" value="TPR REPEAT-CONTAINING PROTEIN PA4667"/>
    <property type="match status" value="1"/>
</dbReference>
<dbReference type="Pfam" id="PF13432">
    <property type="entry name" value="TPR_16"/>
    <property type="match status" value="2"/>
</dbReference>
<dbReference type="InterPro" id="IPR051012">
    <property type="entry name" value="CellSynth/LPSAsmb/PSIAsmb"/>
</dbReference>
<dbReference type="Gene3D" id="1.25.40.10">
    <property type="entry name" value="Tetratricopeptide repeat domain"/>
    <property type="match status" value="4"/>
</dbReference>
<protein>
    <submittedName>
        <fullName evidence="3">TPR repeat family protein</fullName>
    </submittedName>
</protein>
<dbReference type="AlphaFoldDB" id="A0A7D4AKH2"/>
<keyword evidence="2" id="KW-0802">TPR repeat</keyword>
<evidence type="ECO:0000256" key="1">
    <source>
        <dbReference type="ARBA" id="ARBA00022737"/>
    </source>
</evidence>
<sequence>MPADGYLDDAAVALLEADALGGDAIAARTLGIAMRDRGLYEDAERWYRAAARTDGGCAFGLATLLEKSGDLDGAEQWYAVGAALGSLECKTNGAMLTARRGRPQDALRVLREAADEGDDVAANALEHHADITALLHNVAEDVTAAAQDEDPEEALDLVESLTEYTGWFGRFPDLLDEALALFDRAAAAGASGALISEAFLLDDLGRWDEARRVLDEGTRRFPGESRLPYVLGLMLREHADFTGAETRLREAAEAGRAEAQWSLAVLMLKRRRLDEAERLYRAYGEQAGGLDEPRDFEDGLRLVAQYRDEDPASDRSDEAIAALRAAADAGDSAAAATLGDVLTDCGALKPAVLAALLPAAEHAHARPEPDGADVALIERVGSLCLRTDDEFGAGKWLRRAARLGHGEAAWWAGNKSDEYGDPHEAERMWAVAAGNGHPFCGWLAGRAMVRRGAHEEAEPLLRIAFEAREREPALNEAAYWLGRSMLGRGRPDEAAEWLRTAVSVHGTVQRGYTGFRRASLFDPRVDLAEALLELGLDGEAGPLVEAVLGDAPGHGAALALAERLTARRGDGQPAGTP</sequence>
<keyword evidence="1" id="KW-0677">Repeat</keyword>
<dbReference type="Proteomes" id="UP000501240">
    <property type="component" value="Chromosome"/>
</dbReference>
<name>A0A7D4AKH2_ACTVE</name>
<proteinExistence type="predicted"/>
<keyword evidence="4" id="KW-1185">Reference proteome</keyword>
<dbReference type="SUPFAM" id="SSF48452">
    <property type="entry name" value="TPR-like"/>
    <property type="match status" value="1"/>
</dbReference>
<reference evidence="3 4" key="1">
    <citation type="submission" date="2020-05" db="EMBL/GenBank/DDBJ databases">
        <title>Actinomadura verrucosospora NRRL-B18236 (PFL_A860) Genome sequencing and assembly.</title>
        <authorList>
            <person name="Samborskyy M."/>
        </authorList>
    </citation>
    <scope>NUCLEOTIDE SEQUENCE [LARGE SCALE GENOMIC DNA]</scope>
    <source>
        <strain evidence="3 4">NRRL:B18236</strain>
    </source>
</reference>
<gene>
    <name evidence="3" type="ORF">ACTIVE_2306</name>
</gene>
<dbReference type="EMBL" id="CP053892">
    <property type="protein sequence ID" value="QKG20668.1"/>
    <property type="molecule type" value="Genomic_DNA"/>
</dbReference>
<dbReference type="InterPro" id="IPR011717">
    <property type="entry name" value="TPR-4"/>
</dbReference>
<evidence type="ECO:0000256" key="2">
    <source>
        <dbReference type="ARBA" id="ARBA00022803"/>
    </source>
</evidence>
<dbReference type="PANTHER" id="PTHR45586:SF1">
    <property type="entry name" value="LIPOPOLYSACCHARIDE ASSEMBLY PROTEIN B"/>
    <property type="match status" value="1"/>
</dbReference>
<dbReference type="Pfam" id="PF07721">
    <property type="entry name" value="TPR_4"/>
    <property type="match status" value="1"/>
</dbReference>
<dbReference type="GO" id="GO:0042802">
    <property type="term" value="F:identical protein binding"/>
    <property type="evidence" value="ECO:0007669"/>
    <property type="project" value="InterPro"/>
</dbReference>